<dbReference type="PATRIC" id="fig|1240678.4.peg.1280"/>
<dbReference type="Pfam" id="PF15698">
    <property type="entry name" value="Phosphatase"/>
    <property type="match status" value="1"/>
</dbReference>
<reference evidence="1 2" key="1">
    <citation type="submission" date="2014-09" db="EMBL/GenBank/DDBJ databases">
        <title>Draft genome sequence of Streptomyces natalensis ATCC 27448, producer of the antifungal pimaricin.</title>
        <authorList>
            <person name="Mendes M.V."/>
            <person name="Beites T."/>
            <person name="Pires S."/>
            <person name="Santos C.L."/>
            <person name="Moradas-Ferreira P."/>
        </authorList>
    </citation>
    <scope>NUCLEOTIDE SEQUENCE [LARGE SCALE GENOMIC DNA]</scope>
    <source>
        <strain evidence="1 2">ATCC 27448</strain>
    </source>
</reference>
<accession>A0A0D7CRJ4</accession>
<dbReference type="InterPro" id="IPR031423">
    <property type="entry name" value="Phosphatase_SCO2771"/>
</dbReference>
<protein>
    <submittedName>
        <fullName evidence="1">Phosphatase</fullName>
    </submittedName>
</protein>
<sequence>MPIAAEPSAPSRTELVDHLVRTRIAGDVATPRENNLSHYRSLANGDRHYWLGLEFGERWTDEQDVLAVMAERCGVSDDPHHRQGQDTIDPELTVDALERAAAVLRKAAAGRHRVLFATGHPGGLLDVHRMTAQALRAKGCEIMTVPGVLAAEDGLVVQFADVAVLERGATLWHTHSPAPMSAILDQLERDGAPQPDLVMADHGWAGCAGQRGIDTIGFADCNDPALFLGEAEGTLQVTIPLDDHVVSPRYYDPLTAYLLNAAELA</sequence>
<keyword evidence="2" id="KW-1185">Reference proteome</keyword>
<evidence type="ECO:0000313" key="1">
    <source>
        <dbReference type="EMBL" id="KIZ18828.1"/>
    </source>
</evidence>
<dbReference type="RefSeq" id="WP_044363636.1">
    <property type="nucleotide sequence ID" value="NZ_JRKI01000008.1"/>
</dbReference>
<evidence type="ECO:0000313" key="2">
    <source>
        <dbReference type="Proteomes" id="UP000032458"/>
    </source>
</evidence>
<dbReference type="EMBL" id="JRKI01000008">
    <property type="protein sequence ID" value="KIZ18828.1"/>
    <property type="molecule type" value="Genomic_DNA"/>
</dbReference>
<name>A0A0D7CRJ4_9ACTN</name>
<dbReference type="Proteomes" id="UP000032458">
    <property type="component" value="Unassembled WGS sequence"/>
</dbReference>
<comment type="caution">
    <text evidence="1">The sequence shown here is derived from an EMBL/GenBank/DDBJ whole genome shotgun (WGS) entry which is preliminary data.</text>
</comment>
<organism evidence="1 2">
    <name type="scientific">Streptomyces natalensis ATCC 27448</name>
    <dbReference type="NCBI Taxonomy" id="1240678"/>
    <lineage>
        <taxon>Bacteria</taxon>
        <taxon>Bacillati</taxon>
        <taxon>Actinomycetota</taxon>
        <taxon>Actinomycetes</taxon>
        <taxon>Kitasatosporales</taxon>
        <taxon>Streptomycetaceae</taxon>
        <taxon>Streptomyces</taxon>
    </lineage>
</organism>
<gene>
    <name evidence="1" type="ORF">SNA_06100</name>
</gene>
<proteinExistence type="predicted"/>
<dbReference type="AlphaFoldDB" id="A0A0D7CRJ4"/>